<evidence type="ECO:0000256" key="2">
    <source>
        <dbReference type="SAM" id="Phobius"/>
    </source>
</evidence>
<comment type="caution">
    <text evidence="3">The sequence shown here is derived from an EMBL/GenBank/DDBJ whole genome shotgun (WGS) entry which is preliminary data.</text>
</comment>
<accession>A0A8H5D4P1</accession>
<evidence type="ECO:0000313" key="3">
    <source>
        <dbReference type="EMBL" id="KAF5353541.1"/>
    </source>
</evidence>
<keyword evidence="2" id="KW-0472">Membrane</keyword>
<feature type="region of interest" description="Disordered" evidence="1">
    <location>
        <begin position="37"/>
        <end position="85"/>
    </location>
</feature>
<organism evidence="3 4">
    <name type="scientific">Leucocoprinus leucothites</name>
    <dbReference type="NCBI Taxonomy" id="201217"/>
    <lineage>
        <taxon>Eukaryota</taxon>
        <taxon>Fungi</taxon>
        <taxon>Dikarya</taxon>
        <taxon>Basidiomycota</taxon>
        <taxon>Agaricomycotina</taxon>
        <taxon>Agaricomycetes</taxon>
        <taxon>Agaricomycetidae</taxon>
        <taxon>Agaricales</taxon>
        <taxon>Agaricineae</taxon>
        <taxon>Agaricaceae</taxon>
        <taxon>Leucocoprinus</taxon>
    </lineage>
</organism>
<evidence type="ECO:0000256" key="1">
    <source>
        <dbReference type="SAM" id="MobiDB-lite"/>
    </source>
</evidence>
<dbReference type="Proteomes" id="UP000559027">
    <property type="component" value="Unassembled WGS sequence"/>
</dbReference>
<dbReference type="EMBL" id="JAACJO010000010">
    <property type="protein sequence ID" value="KAF5353541.1"/>
    <property type="molecule type" value="Genomic_DNA"/>
</dbReference>
<gene>
    <name evidence="3" type="ORF">D9756_007930</name>
</gene>
<feature type="region of interest" description="Disordered" evidence="1">
    <location>
        <begin position="1"/>
        <end position="22"/>
    </location>
</feature>
<feature type="region of interest" description="Disordered" evidence="1">
    <location>
        <begin position="129"/>
        <end position="208"/>
    </location>
</feature>
<reference evidence="3 4" key="1">
    <citation type="journal article" date="2020" name="ISME J.">
        <title>Uncovering the hidden diversity of litter-decomposition mechanisms in mushroom-forming fungi.</title>
        <authorList>
            <person name="Floudas D."/>
            <person name="Bentzer J."/>
            <person name="Ahren D."/>
            <person name="Johansson T."/>
            <person name="Persson P."/>
            <person name="Tunlid A."/>
        </authorList>
    </citation>
    <scope>NUCLEOTIDE SEQUENCE [LARGE SCALE GENOMIC DNA]</scope>
    <source>
        <strain evidence="3 4">CBS 146.42</strain>
    </source>
</reference>
<name>A0A8H5D4P1_9AGAR</name>
<feature type="compositionally biased region" description="Low complexity" evidence="1">
    <location>
        <begin position="45"/>
        <end position="76"/>
    </location>
</feature>
<dbReference type="AlphaFoldDB" id="A0A8H5D4P1"/>
<sequence>MTNSITNTGATRAFPGPGDSGSLPLATSIGDLVIATAPSEATPRSTSAAALSETASKSTSTAAPPEAAPGSTSTASGHLETGSPAPAVPGHQLDIRIIIGVVVGALGLIISACIIVVWVRLRKRRQVAKKEEEGANRLSPFQRNSDVEAGSRDKAKPGQGPDHSSKTSASFAASGMHRDSDVRGPTSKGPLLPTGMSMGSNNPQRGDFENRLGEVMQKLEAIEATIRPGRQHGIQDGGPVIEITRASETTEGEDRPPEYVSNMGTLSTEKAVALAVDTNLLVRN</sequence>
<feature type="transmembrane region" description="Helical" evidence="2">
    <location>
        <begin position="97"/>
        <end position="121"/>
    </location>
</feature>
<proteinExistence type="predicted"/>
<keyword evidence="4" id="KW-1185">Reference proteome</keyword>
<feature type="compositionally biased region" description="Basic and acidic residues" evidence="1">
    <location>
        <begin position="145"/>
        <end position="156"/>
    </location>
</feature>
<protein>
    <submittedName>
        <fullName evidence="3">Uncharacterized protein</fullName>
    </submittedName>
</protein>
<evidence type="ECO:0000313" key="4">
    <source>
        <dbReference type="Proteomes" id="UP000559027"/>
    </source>
</evidence>
<feature type="compositionally biased region" description="Polar residues" evidence="1">
    <location>
        <begin position="1"/>
        <end position="10"/>
    </location>
</feature>
<keyword evidence="2" id="KW-1133">Transmembrane helix</keyword>
<keyword evidence="2" id="KW-0812">Transmembrane</keyword>